<sequence>MDTTEQQVIRRAATVAAAVMTASLIVGVAVGTGGPGGGHRGPGGADRPVTTVHSTGSMKPVGATGTADRDAPPVGARARTPDTGSLRLLTGNTGPAAPGTPGGTVRADAPWGTRPDAAPGPVRMRLPAPTGAHPVGITTFPVTDRRRPDPWMAGRSRELMVSVRYPARAGARLFPRAPQMLPGEAAGFDELNTFTPHVPAGKVDWAATATHAHEGAPPAPHHGRLPVLLYSPGAFDPRALGSTLCDELASRGYVVVSVDHTYEAPAVEFPGGRVVRSLLPAELARAQKENRVPELLRKVSDVRADDLRSVLDALGRPDAARALPDGLRGALDLGAVGAFGQSAGGFTAALALHDDPRVKAAVNMDGVMGYTQKDDDPRNPSRVGTDGVNRPLLLLGMDGDNRHTVASWGATWAHSSGPLRGFMLKGSRHASYTDGQSLIPQIARSLKLPQDDITALIGTVPPRRAVAAEKAYVSAFFERWLRGRDDGGLLDGDSTRYPEMRFVP</sequence>
<gene>
    <name evidence="6" type="ORF">AB0E61_25085</name>
</gene>
<dbReference type="RefSeq" id="WP_245655146.1">
    <property type="nucleotide sequence ID" value="NZ_JBEZVI010000024.1"/>
</dbReference>
<feature type="compositionally biased region" description="Gly residues" evidence="4">
    <location>
        <begin position="35"/>
        <end position="44"/>
    </location>
</feature>
<keyword evidence="3" id="KW-0443">Lipid metabolism</keyword>
<keyword evidence="5" id="KW-1133">Transmembrane helix</keyword>
<feature type="region of interest" description="Disordered" evidence="4">
    <location>
        <begin position="35"/>
        <end position="149"/>
    </location>
</feature>
<dbReference type="Pfam" id="PF03403">
    <property type="entry name" value="PAF-AH_p_II"/>
    <property type="match status" value="1"/>
</dbReference>
<evidence type="ECO:0000313" key="7">
    <source>
        <dbReference type="Proteomes" id="UP001550853"/>
    </source>
</evidence>
<dbReference type="SUPFAM" id="SSF53474">
    <property type="entry name" value="alpha/beta-Hydrolases"/>
    <property type="match status" value="1"/>
</dbReference>
<evidence type="ECO:0000313" key="6">
    <source>
        <dbReference type="EMBL" id="MEU3713358.1"/>
    </source>
</evidence>
<dbReference type="Gene3D" id="3.40.50.1820">
    <property type="entry name" value="alpha/beta hydrolase"/>
    <property type="match status" value="1"/>
</dbReference>
<dbReference type="InterPro" id="IPR029058">
    <property type="entry name" value="AB_hydrolase_fold"/>
</dbReference>
<dbReference type="Proteomes" id="UP001550853">
    <property type="component" value="Unassembled WGS sequence"/>
</dbReference>
<evidence type="ECO:0000256" key="5">
    <source>
        <dbReference type="SAM" id="Phobius"/>
    </source>
</evidence>
<evidence type="ECO:0000256" key="4">
    <source>
        <dbReference type="SAM" id="MobiDB-lite"/>
    </source>
</evidence>
<feature type="transmembrane region" description="Helical" evidence="5">
    <location>
        <begin position="12"/>
        <end position="30"/>
    </location>
</feature>
<dbReference type="EMBL" id="JBEZVI010000024">
    <property type="protein sequence ID" value="MEU3713358.1"/>
    <property type="molecule type" value="Genomic_DNA"/>
</dbReference>
<evidence type="ECO:0000256" key="1">
    <source>
        <dbReference type="ARBA" id="ARBA00022801"/>
    </source>
</evidence>
<protein>
    <submittedName>
        <fullName evidence="6">Hydrolase</fullName>
    </submittedName>
</protein>
<keyword evidence="1 6" id="KW-0378">Hydrolase</keyword>
<dbReference type="GO" id="GO:0016787">
    <property type="term" value="F:hydrolase activity"/>
    <property type="evidence" value="ECO:0007669"/>
    <property type="project" value="UniProtKB-KW"/>
</dbReference>
<accession>A0ABV2Z5S6</accession>
<proteinExistence type="predicted"/>
<keyword evidence="7" id="KW-1185">Reference proteome</keyword>
<keyword evidence="2" id="KW-0442">Lipid degradation</keyword>
<organism evidence="6 7">
    <name type="scientific">Streptomyces catenulae</name>
    <dbReference type="NCBI Taxonomy" id="66875"/>
    <lineage>
        <taxon>Bacteria</taxon>
        <taxon>Bacillati</taxon>
        <taxon>Actinomycetota</taxon>
        <taxon>Actinomycetes</taxon>
        <taxon>Kitasatosporales</taxon>
        <taxon>Streptomycetaceae</taxon>
        <taxon>Streptomyces</taxon>
    </lineage>
</organism>
<evidence type="ECO:0000256" key="2">
    <source>
        <dbReference type="ARBA" id="ARBA00022963"/>
    </source>
</evidence>
<name>A0ABV2Z5S6_9ACTN</name>
<dbReference type="PANTHER" id="PTHR10272">
    <property type="entry name" value="PLATELET-ACTIVATING FACTOR ACETYLHYDROLASE"/>
    <property type="match status" value="1"/>
</dbReference>
<evidence type="ECO:0000256" key="3">
    <source>
        <dbReference type="ARBA" id="ARBA00023098"/>
    </source>
</evidence>
<dbReference type="PANTHER" id="PTHR10272:SF0">
    <property type="entry name" value="PLATELET-ACTIVATING FACTOR ACETYLHYDROLASE"/>
    <property type="match status" value="1"/>
</dbReference>
<keyword evidence="5" id="KW-0812">Transmembrane</keyword>
<feature type="compositionally biased region" description="Low complexity" evidence="4">
    <location>
        <begin position="90"/>
        <end position="99"/>
    </location>
</feature>
<comment type="caution">
    <text evidence="6">The sequence shown here is derived from an EMBL/GenBank/DDBJ whole genome shotgun (WGS) entry which is preliminary data.</text>
</comment>
<keyword evidence="5" id="KW-0472">Membrane</keyword>
<reference evidence="6 7" key="1">
    <citation type="submission" date="2024-06" db="EMBL/GenBank/DDBJ databases">
        <title>The Natural Products Discovery Center: Release of the First 8490 Sequenced Strains for Exploring Actinobacteria Biosynthetic Diversity.</title>
        <authorList>
            <person name="Kalkreuter E."/>
            <person name="Kautsar S.A."/>
            <person name="Yang D."/>
            <person name="Bader C.D."/>
            <person name="Teijaro C.N."/>
            <person name="Fluegel L."/>
            <person name="Davis C.M."/>
            <person name="Simpson J.R."/>
            <person name="Lauterbach L."/>
            <person name="Steele A.D."/>
            <person name="Gui C."/>
            <person name="Meng S."/>
            <person name="Li G."/>
            <person name="Viehrig K."/>
            <person name="Ye F."/>
            <person name="Su P."/>
            <person name="Kiefer A.F."/>
            <person name="Nichols A."/>
            <person name="Cepeda A.J."/>
            <person name="Yan W."/>
            <person name="Fan B."/>
            <person name="Jiang Y."/>
            <person name="Adhikari A."/>
            <person name="Zheng C.-J."/>
            <person name="Schuster L."/>
            <person name="Cowan T.M."/>
            <person name="Smanski M.J."/>
            <person name="Chevrette M.G."/>
            <person name="De Carvalho L.P.S."/>
            <person name="Shen B."/>
        </authorList>
    </citation>
    <scope>NUCLEOTIDE SEQUENCE [LARGE SCALE GENOMIC DNA]</scope>
    <source>
        <strain evidence="6 7">NPDC033039</strain>
    </source>
</reference>